<evidence type="ECO:0000256" key="1">
    <source>
        <dbReference type="ARBA" id="ARBA00012282"/>
    </source>
</evidence>
<protein>
    <recommendedName>
        <fullName evidence="1">cyclic-guanylate-specific phosphodiesterase</fullName>
        <ecNumber evidence="1">3.1.4.52</ecNumber>
    </recommendedName>
</protein>
<reference evidence="5" key="1">
    <citation type="submission" date="2020-09" db="EMBL/GenBank/DDBJ databases">
        <title>A novel bacterium of genus Neiella, isolated from South China Sea.</title>
        <authorList>
            <person name="Huang H."/>
            <person name="Mo K."/>
            <person name="Hu Y."/>
        </authorList>
    </citation>
    <scope>NUCLEOTIDE SEQUENCE</scope>
    <source>
        <strain evidence="5">HB171785</strain>
    </source>
</reference>
<organism evidence="5 6">
    <name type="scientific">Neiella litorisoli</name>
    <dbReference type="NCBI Taxonomy" id="2771431"/>
    <lineage>
        <taxon>Bacteria</taxon>
        <taxon>Pseudomonadati</taxon>
        <taxon>Pseudomonadota</taxon>
        <taxon>Gammaproteobacteria</taxon>
        <taxon>Alteromonadales</taxon>
        <taxon>Echinimonadaceae</taxon>
        <taxon>Neiella</taxon>
    </lineage>
</organism>
<dbReference type="InterPro" id="IPR011123">
    <property type="entry name" value="Y_Y_Y"/>
</dbReference>
<feature type="domain" description="GGDEF" evidence="4">
    <location>
        <begin position="890"/>
        <end position="1023"/>
    </location>
</feature>
<dbReference type="SUPFAM" id="SSF55073">
    <property type="entry name" value="Nucleotide cyclase"/>
    <property type="match status" value="1"/>
</dbReference>
<dbReference type="SUPFAM" id="SSF50998">
    <property type="entry name" value="Quinoprotein alcohol dehydrogenase-like"/>
    <property type="match status" value="1"/>
</dbReference>
<evidence type="ECO:0000259" key="3">
    <source>
        <dbReference type="PROSITE" id="PS50883"/>
    </source>
</evidence>
<dbReference type="Pfam" id="PF07495">
    <property type="entry name" value="Y_Y_Y"/>
    <property type="match status" value="1"/>
</dbReference>
<keyword evidence="6" id="KW-1185">Reference proteome</keyword>
<dbReference type="NCBIfam" id="TIGR00254">
    <property type="entry name" value="GGDEF"/>
    <property type="match status" value="1"/>
</dbReference>
<dbReference type="InterPro" id="IPR015943">
    <property type="entry name" value="WD40/YVTN_repeat-like_dom_sf"/>
</dbReference>
<dbReference type="PROSITE" id="PS50883">
    <property type="entry name" value="EAL"/>
    <property type="match status" value="1"/>
</dbReference>
<evidence type="ECO:0000259" key="4">
    <source>
        <dbReference type="PROSITE" id="PS50887"/>
    </source>
</evidence>
<dbReference type="Pfam" id="PF00990">
    <property type="entry name" value="GGDEF"/>
    <property type="match status" value="1"/>
</dbReference>
<accession>A0A8J6QSU7</accession>
<dbReference type="InterPro" id="IPR050706">
    <property type="entry name" value="Cyclic-di-GMP_PDE-like"/>
</dbReference>
<dbReference type="SUPFAM" id="SSF141868">
    <property type="entry name" value="EAL domain-like"/>
    <property type="match status" value="1"/>
</dbReference>
<evidence type="ECO:0000256" key="2">
    <source>
        <dbReference type="ARBA" id="ARBA00022636"/>
    </source>
</evidence>
<evidence type="ECO:0000313" key="6">
    <source>
        <dbReference type="Proteomes" id="UP000638014"/>
    </source>
</evidence>
<dbReference type="Pfam" id="PF00563">
    <property type="entry name" value="EAL"/>
    <property type="match status" value="1"/>
</dbReference>
<dbReference type="SUPFAM" id="SSF63829">
    <property type="entry name" value="Calcium-dependent phosphotriesterase"/>
    <property type="match status" value="1"/>
</dbReference>
<dbReference type="GO" id="GO:0071111">
    <property type="term" value="F:cyclic-guanylate-specific phosphodiesterase activity"/>
    <property type="evidence" value="ECO:0007669"/>
    <property type="project" value="UniProtKB-EC"/>
</dbReference>
<dbReference type="FunFam" id="3.20.20.450:FF:000001">
    <property type="entry name" value="Cyclic di-GMP phosphodiesterase yahA"/>
    <property type="match status" value="1"/>
</dbReference>
<dbReference type="EMBL" id="JACXAF010000001">
    <property type="protein sequence ID" value="MBD1388117.1"/>
    <property type="molecule type" value="Genomic_DNA"/>
</dbReference>
<feature type="domain" description="EAL" evidence="3">
    <location>
        <begin position="1032"/>
        <end position="1292"/>
    </location>
</feature>
<dbReference type="Gene3D" id="3.20.20.450">
    <property type="entry name" value="EAL domain"/>
    <property type="match status" value="1"/>
</dbReference>
<comment type="caution">
    <text evidence="5">The sequence shown here is derived from an EMBL/GenBank/DDBJ whole genome shotgun (WGS) entry which is preliminary data.</text>
</comment>
<dbReference type="Gene3D" id="3.30.70.270">
    <property type="match status" value="1"/>
</dbReference>
<dbReference type="RefSeq" id="WP_191143230.1">
    <property type="nucleotide sequence ID" value="NZ_JACXAF010000001.1"/>
</dbReference>
<dbReference type="PROSITE" id="PS50887">
    <property type="entry name" value="GGDEF"/>
    <property type="match status" value="1"/>
</dbReference>
<dbReference type="SMART" id="SM00267">
    <property type="entry name" value="GGDEF"/>
    <property type="match status" value="1"/>
</dbReference>
<dbReference type="InterPro" id="IPR043128">
    <property type="entry name" value="Rev_trsase/Diguanyl_cyclase"/>
</dbReference>
<dbReference type="InterPro" id="IPR035919">
    <property type="entry name" value="EAL_sf"/>
</dbReference>
<sequence>MLLTASTSQARINVHQIYLEHEGKADYNYAVVKDQQGFLWIATDNGLKRYDGYNYTNYVNDPQDPNSLGANAIPTLLMEPDGTLWVGGNKLSRYNAKLDNFDVFPISDGATIWAMYRDQKNILWVGGEGFGLRGFDLATEQLTYQYFIDPNERFINAIVPQRNSHSIWVASSNGLYLFDTQDHSARKYVIPADLDAGIDTIRAVVEDRNGLVWVGTQDGIVVLDPTTEKVRRYSAKQDQPGALKSNTIWSIFEDSRGQIWIGTDKQGVHRYLPETDNFLHVPANPNDEFSFPPGAVSDIYEDETGSIWFSVSDFGIYRISEHLEKFIALRHNSSSIDSLGFDNVLDLHEDQHGNIWIATDGGGLDRYSPDTGKFKHYRFSDKDDTSLSSDSVIAIGEDQQGYLWFGTWAGGLNRFDPNTETFSHIKRQAGHDEGEGLENNNIFRIEFMPNGHMMLSLWRKGLQIYDPVNHRFRSFFPGGIGKESGINNYSINDFEATGDGRYWVGGHSGLELFDPDKGTFERIELPYFEGIFDLHLDDNGQLWVASSAGLIRYLPQQQQHQVYTDADGLADNFVTSIEQDQLGYLWLGTRNGLNRFNPSKETFTTYDVRDGLAGSQLNRFSHLQTRDGLMYFGGSDGLTLFDPKQLPTNTTQPRIALTRIELAQQVATPRNSEYLAADINQLEHLVLPYHQRDVAFEFAALNFISPQKNLYRYRLIGLEDNWNNVDSSRRFVRYTNLSPGKYVFEVYGSNNDDLWSQQPKRLQLTILPAWWQTLWARLLQLVAVALTIYAIVYWKVRQNNQRQQELQQLVRNKTVELAGANESVRQLNAELEQRVIQRTQELSVEVEERRSAEAKLFHMAFHDPLTGLPNRPWLLQQLEHAIDHAQRSHYAFGLLFLDGDRFKKVNDTHGHLLGDSLLLDAAIRLQSLLPEHCTAVRLGGDEFTVLVRAVESEQQLIDIAELIVRKFEEPFAIDQLQVFFRVSVGMVHCKRQYAKPEEVLRDADIAMYKAKDKGRGTYQVFDSHMREHEVAMAALEVDLYQALDKGQFKAAYQPIVCLKTERLVSFELLMRWQHPELGMVPPDKFIPLAEETGQIYDMGLWVFEQACQQLQRWRELVDEDRLPTIAVNLSAVQLNQPNLIEKLDVILQRTGTNGRHLKLEITETALMENTQAVNDILGSLRERHIELAIDDFGTGYSSLSYLDQLPVQVLKIDRSFINSLINRGEEQEGTQEIVKATISLAHSLKVKVVAEGIENEDQWRTLHSYHCDFGQGYLFAKPMWHEQATAYLLDNLDKHQSPVQHIRPLS</sequence>
<dbReference type="FunFam" id="2.60.40.10:FF:000791">
    <property type="entry name" value="Two-component system sensor histidine kinase/response regulator"/>
    <property type="match status" value="1"/>
</dbReference>
<dbReference type="Gene3D" id="2.130.10.10">
    <property type="entry name" value="YVTN repeat-like/Quinoprotein amine dehydrogenase"/>
    <property type="match status" value="2"/>
</dbReference>
<proteinExistence type="predicted"/>
<dbReference type="PANTHER" id="PTHR33121:SF70">
    <property type="entry name" value="SIGNALING PROTEIN YKOW"/>
    <property type="match status" value="1"/>
</dbReference>
<dbReference type="EC" id="3.1.4.52" evidence="1"/>
<dbReference type="CDD" id="cd01949">
    <property type="entry name" value="GGDEF"/>
    <property type="match status" value="1"/>
</dbReference>
<dbReference type="InterPro" id="IPR000160">
    <property type="entry name" value="GGDEF_dom"/>
</dbReference>
<dbReference type="InterPro" id="IPR013783">
    <property type="entry name" value="Ig-like_fold"/>
</dbReference>
<name>A0A8J6QSU7_9GAMM</name>
<dbReference type="InterPro" id="IPR001633">
    <property type="entry name" value="EAL_dom"/>
</dbReference>
<dbReference type="Pfam" id="PF07494">
    <property type="entry name" value="Reg_prop"/>
    <property type="match status" value="4"/>
</dbReference>
<evidence type="ECO:0000313" key="5">
    <source>
        <dbReference type="EMBL" id="MBD1388117.1"/>
    </source>
</evidence>
<dbReference type="Proteomes" id="UP000638014">
    <property type="component" value="Unassembled WGS sequence"/>
</dbReference>
<gene>
    <name evidence="5" type="ORF">IC617_01620</name>
</gene>
<keyword evidence="2" id="KW-0973">c-di-GMP</keyword>
<dbReference type="PANTHER" id="PTHR33121">
    <property type="entry name" value="CYCLIC DI-GMP PHOSPHODIESTERASE PDEF"/>
    <property type="match status" value="1"/>
</dbReference>
<dbReference type="InterPro" id="IPR011047">
    <property type="entry name" value="Quinoprotein_ADH-like_sf"/>
</dbReference>
<dbReference type="Gene3D" id="2.60.40.10">
    <property type="entry name" value="Immunoglobulins"/>
    <property type="match status" value="1"/>
</dbReference>
<dbReference type="InterPro" id="IPR011110">
    <property type="entry name" value="Reg_prop"/>
</dbReference>
<dbReference type="SMART" id="SM00052">
    <property type="entry name" value="EAL"/>
    <property type="match status" value="1"/>
</dbReference>
<dbReference type="InterPro" id="IPR029787">
    <property type="entry name" value="Nucleotide_cyclase"/>
</dbReference>
<dbReference type="CDD" id="cd01948">
    <property type="entry name" value="EAL"/>
    <property type="match status" value="1"/>
</dbReference>